<dbReference type="SMART" id="SM00220">
    <property type="entry name" value="S_TKc"/>
    <property type="match status" value="1"/>
</dbReference>
<dbReference type="InterPro" id="IPR000719">
    <property type="entry name" value="Prot_kinase_dom"/>
</dbReference>
<evidence type="ECO:0000256" key="5">
    <source>
        <dbReference type="ARBA" id="ARBA00022777"/>
    </source>
</evidence>
<evidence type="ECO:0000256" key="4">
    <source>
        <dbReference type="ARBA" id="ARBA00022741"/>
    </source>
</evidence>
<dbReference type="EC" id="2.7.11.1" evidence="1"/>
<protein>
    <recommendedName>
        <fullName evidence="1">non-specific serine/threonine protein kinase</fullName>
        <ecNumber evidence="1">2.7.11.1</ecNumber>
    </recommendedName>
</protein>
<dbReference type="GO" id="GO:0004674">
    <property type="term" value="F:protein serine/threonine kinase activity"/>
    <property type="evidence" value="ECO:0007669"/>
    <property type="project" value="UniProtKB-EC"/>
</dbReference>
<dbReference type="PANTHER" id="PTHR43289:SF6">
    <property type="entry name" value="SERINE_THREONINE-PROTEIN KINASE NEKL-3"/>
    <property type="match status" value="1"/>
</dbReference>
<feature type="binding site" evidence="7">
    <location>
        <position position="46"/>
    </location>
    <ligand>
        <name>ATP</name>
        <dbReference type="ChEBI" id="CHEBI:30616"/>
    </ligand>
</feature>
<keyword evidence="2" id="KW-0723">Serine/threonine-protein kinase</keyword>
<dbReference type="CDD" id="cd14014">
    <property type="entry name" value="STKc_PknB_like"/>
    <property type="match status" value="1"/>
</dbReference>
<keyword evidence="6 7" id="KW-0067">ATP-binding</keyword>
<name>A0ABW1QSB0_9ACTN</name>
<keyword evidence="5 9" id="KW-0418">Kinase</keyword>
<evidence type="ECO:0000256" key="7">
    <source>
        <dbReference type="PROSITE-ProRule" id="PRU10141"/>
    </source>
</evidence>
<dbReference type="RefSeq" id="WP_377036120.1">
    <property type="nucleotide sequence ID" value="NZ_JBHSQL010000016.1"/>
</dbReference>
<dbReference type="Gene3D" id="1.10.510.10">
    <property type="entry name" value="Transferase(Phosphotransferase) domain 1"/>
    <property type="match status" value="1"/>
</dbReference>
<comment type="caution">
    <text evidence="9">The sequence shown here is derived from an EMBL/GenBank/DDBJ whole genome shotgun (WGS) entry which is preliminary data.</text>
</comment>
<dbReference type="Pfam" id="PF00069">
    <property type="entry name" value="Pkinase"/>
    <property type="match status" value="1"/>
</dbReference>
<dbReference type="EMBL" id="JBHSQL010000016">
    <property type="protein sequence ID" value="MFC6151233.1"/>
    <property type="molecule type" value="Genomic_DNA"/>
</dbReference>
<evidence type="ECO:0000256" key="6">
    <source>
        <dbReference type="ARBA" id="ARBA00022840"/>
    </source>
</evidence>
<dbReference type="SUPFAM" id="SSF56112">
    <property type="entry name" value="Protein kinase-like (PK-like)"/>
    <property type="match status" value="1"/>
</dbReference>
<feature type="domain" description="Protein kinase" evidence="8">
    <location>
        <begin position="17"/>
        <end position="274"/>
    </location>
</feature>
<evidence type="ECO:0000256" key="2">
    <source>
        <dbReference type="ARBA" id="ARBA00022527"/>
    </source>
</evidence>
<feature type="non-terminal residue" evidence="9">
    <location>
        <position position="274"/>
    </location>
</feature>
<dbReference type="InterPro" id="IPR017441">
    <property type="entry name" value="Protein_kinase_ATP_BS"/>
</dbReference>
<proteinExistence type="predicted"/>
<dbReference type="PANTHER" id="PTHR43289">
    <property type="entry name" value="MITOGEN-ACTIVATED PROTEIN KINASE KINASE KINASE 20-RELATED"/>
    <property type="match status" value="1"/>
</dbReference>
<sequence length="274" mass="29263">MSESANDRVGELVDGRYRLLALVGRGGMADVYRARDEVLGRTVAVKMMRAEAGVEFDDALRRHEMEAKIGAGVSHPGVVMVFDVQPSGDDPHLVMEFVPGKTLSRVLVDGPLEPRVVADLGAQLADALAAIHEAGVVHRDIKPSNAMLVEQGDGSYQVKLTDFGVSRYLEGTRLTSPDLLVGTARYLSPEQAVLDEVGPRADIYALGLVLLEALTGEEAFPGSRVETLSARLHRPPRIPADLGTGWALALGAMTRREPDERPDAAGAAAALRAV</sequence>
<evidence type="ECO:0000313" key="9">
    <source>
        <dbReference type="EMBL" id="MFC6151233.1"/>
    </source>
</evidence>
<accession>A0ABW1QSB0</accession>
<gene>
    <name evidence="9" type="ORF">ACFPYK_17645</name>
</gene>
<dbReference type="PROSITE" id="PS00107">
    <property type="entry name" value="PROTEIN_KINASE_ATP"/>
    <property type="match status" value="1"/>
</dbReference>
<reference evidence="10" key="1">
    <citation type="journal article" date="2019" name="Int. J. Syst. Evol. Microbiol.">
        <title>The Global Catalogue of Microorganisms (GCM) 10K type strain sequencing project: providing services to taxonomists for standard genome sequencing and annotation.</title>
        <authorList>
            <consortium name="The Broad Institute Genomics Platform"/>
            <consortium name="The Broad Institute Genome Sequencing Center for Infectious Disease"/>
            <person name="Wu L."/>
            <person name="Ma J."/>
        </authorList>
    </citation>
    <scope>NUCLEOTIDE SEQUENCE [LARGE SCALE GENOMIC DNA]</scope>
    <source>
        <strain evidence="10">CGMCC 4.7198</strain>
    </source>
</reference>
<evidence type="ECO:0000256" key="3">
    <source>
        <dbReference type="ARBA" id="ARBA00022679"/>
    </source>
</evidence>
<dbReference type="PROSITE" id="PS50011">
    <property type="entry name" value="PROTEIN_KINASE_DOM"/>
    <property type="match status" value="1"/>
</dbReference>
<dbReference type="Gene3D" id="3.30.200.20">
    <property type="entry name" value="Phosphorylase Kinase, domain 1"/>
    <property type="match status" value="1"/>
</dbReference>
<evidence type="ECO:0000259" key="8">
    <source>
        <dbReference type="PROSITE" id="PS50011"/>
    </source>
</evidence>
<evidence type="ECO:0000313" key="10">
    <source>
        <dbReference type="Proteomes" id="UP001596097"/>
    </source>
</evidence>
<keyword evidence="4 7" id="KW-0547">Nucleotide-binding</keyword>
<organism evidence="9 10">
    <name type="scientific">Mumia xiangluensis</name>
    <dbReference type="NCBI Taxonomy" id="1678900"/>
    <lineage>
        <taxon>Bacteria</taxon>
        <taxon>Bacillati</taxon>
        <taxon>Actinomycetota</taxon>
        <taxon>Actinomycetes</taxon>
        <taxon>Propionibacteriales</taxon>
        <taxon>Nocardioidaceae</taxon>
        <taxon>Mumia</taxon>
    </lineage>
</organism>
<keyword evidence="10" id="KW-1185">Reference proteome</keyword>
<keyword evidence="3 9" id="KW-0808">Transferase</keyword>
<dbReference type="InterPro" id="IPR011009">
    <property type="entry name" value="Kinase-like_dom_sf"/>
</dbReference>
<evidence type="ECO:0000256" key="1">
    <source>
        <dbReference type="ARBA" id="ARBA00012513"/>
    </source>
</evidence>
<dbReference type="Proteomes" id="UP001596097">
    <property type="component" value="Unassembled WGS sequence"/>
</dbReference>